<evidence type="ECO:0000313" key="5">
    <source>
        <dbReference type="RefSeq" id="XP_015522000.2"/>
    </source>
</evidence>
<feature type="domain" description="Apple" evidence="3">
    <location>
        <begin position="296"/>
        <end position="383"/>
    </location>
</feature>
<dbReference type="KEGG" id="nlo:107225898"/>
<feature type="compositionally biased region" description="Pro residues" evidence="1">
    <location>
        <begin position="436"/>
        <end position="445"/>
    </location>
</feature>
<feature type="region of interest" description="Disordered" evidence="1">
    <location>
        <begin position="379"/>
        <end position="526"/>
    </location>
</feature>
<dbReference type="SUPFAM" id="SSF57414">
    <property type="entry name" value="Hairpin loop containing domain-like"/>
    <property type="match status" value="3"/>
</dbReference>
<accession>A0A6J0C6F6</accession>
<evidence type="ECO:0000313" key="4">
    <source>
        <dbReference type="Proteomes" id="UP000829291"/>
    </source>
</evidence>
<dbReference type="PANTHER" id="PTHR47327">
    <property type="entry name" value="FI18240P1-RELATED"/>
    <property type="match status" value="1"/>
</dbReference>
<feature type="compositionally biased region" description="Gly residues" evidence="1">
    <location>
        <begin position="1051"/>
        <end position="1065"/>
    </location>
</feature>
<evidence type="ECO:0000256" key="1">
    <source>
        <dbReference type="SAM" id="MobiDB-lite"/>
    </source>
</evidence>
<organism evidence="5">
    <name type="scientific">Neodiprion lecontei</name>
    <name type="common">Redheaded pine sawfly</name>
    <dbReference type="NCBI Taxonomy" id="441921"/>
    <lineage>
        <taxon>Eukaryota</taxon>
        <taxon>Metazoa</taxon>
        <taxon>Ecdysozoa</taxon>
        <taxon>Arthropoda</taxon>
        <taxon>Hexapoda</taxon>
        <taxon>Insecta</taxon>
        <taxon>Pterygota</taxon>
        <taxon>Neoptera</taxon>
        <taxon>Endopterygota</taxon>
        <taxon>Hymenoptera</taxon>
        <taxon>Tenthredinoidea</taxon>
        <taxon>Diprionidae</taxon>
        <taxon>Diprioninae</taxon>
        <taxon>Neodiprion</taxon>
    </lineage>
</organism>
<feature type="region of interest" description="Disordered" evidence="1">
    <location>
        <begin position="947"/>
        <end position="1065"/>
    </location>
</feature>
<feature type="region of interest" description="Disordered" evidence="1">
    <location>
        <begin position="1273"/>
        <end position="1295"/>
    </location>
</feature>
<feature type="compositionally biased region" description="Basic and acidic residues" evidence="1">
    <location>
        <begin position="195"/>
        <end position="205"/>
    </location>
</feature>
<dbReference type="GO" id="GO:0009653">
    <property type="term" value="P:anatomical structure morphogenesis"/>
    <property type="evidence" value="ECO:0007669"/>
    <property type="project" value="TreeGrafter"/>
</dbReference>
<dbReference type="InParanoid" id="A0A6J0C6F6"/>
<feature type="chain" id="PRO_5045312544" evidence="2">
    <location>
        <begin position="23"/>
        <end position="1378"/>
    </location>
</feature>
<feature type="domain" description="Apple" evidence="3">
    <location>
        <begin position="717"/>
        <end position="803"/>
    </location>
</feature>
<feature type="region of interest" description="Disordered" evidence="1">
    <location>
        <begin position="139"/>
        <end position="234"/>
    </location>
</feature>
<dbReference type="FunCoup" id="A0A6J0C6F6">
    <property type="interactions" value="38"/>
</dbReference>
<gene>
    <name evidence="5" type="primary">LOC107225898</name>
</gene>
<reference evidence="5" key="1">
    <citation type="submission" date="2025-08" db="UniProtKB">
        <authorList>
            <consortium name="RefSeq"/>
        </authorList>
    </citation>
    <scope>IDENTIFICATION</scope>
    <source>
        <tissue evidence="5">Thorax and Abdomen</tissue>
    </source>
</reference>
<dbReference type="Pfam" id="PF14295">
    <property type="entry name" value="PAN_4"/>
    <property type="match status" value="2"/>
</dbReference>
<feature type="compositionally biased region" description="Basic and acidic residues" evidence="1">
    <location>
        <begin position="413"/>
        <end position="432"/>
    </location>
</feature>
<feature type="region of interest" description="Disordered" evidence="1">
    <location>
        <begin position="1162"/>
        <end position="1186"/>
    </location>
</feature>
<sequence length="1378" mass="155462">MKNLEYLTKFFFILILASHGESLTIDNQLVIIANDCYTRIAIGSILPSKDVAASVEAKTVSECEDECSRQRNLCEIFSYGIGPKGNASCLLGNRIPNGDELIADPDYDVYLRQQSSPSCMPDRVYKLGSGVRNPTIVNGASETAVKSDDDKDTGKKRKNGRRPIGTSVVPGPAGFGTVTIAGKPPDEVPSPFEPNADKMPDDDRNYGNYPIIHQPNFSPDYDQDNPNPNPPYTGYGNKNVGYGGPGNYAGDFYGVEEEFPLPDRHHQDRDYYLHIVEHGNRHETNGYRPTPAEFSCYRKLFTGKRLAEIHIRKAVNCERIEECGRECDSEKGFPCEGFNYRHPGSRSRHGMCELTSMRPTQIDFGRDVEHEPRYDYYEREQGCRNNANRRPQRPSYGEGGSGWIDVRPGSVSGHEDRRPYLPERGDHRRPIEVPRPLVPHPFLPEPRPHRFQGEPPPWRPDGSDYPPISIRPIEDEVRFDYPRPGRPYLPKEPNRPGPPSYGFRPRPPDLGANEIQPYDKPGRRKDTVHHYYSHGWGGAESYGGAYGYTTNHIDGHEPPKRGNFYGHEKRPFEGAADVYNYGGAFGYGDNYVPGDRDVGYGGTSRRPEHCSVRSGAGFKLRRGIVRKSYLTPSLDHCENLCAIEKDCLCVTFSYRYSVTADAPTDNCLLSEISYRDLDFYTDLEPDRDYDIYSMTGNAKSCAEKGGQISHRPAEEECFWRVRSGFGIPPAALRKSFAVHGLGECEAACVDAVSFTCRSFVYRYGEKPIRDGAPNCFLSDCPTQELDPLSLIDVEGAELYQRGSFGRGCEPYPFPPLNHRWRRPEPNTRPTKPDEVCYAEYDKPCRLTPSAVILTIYVDSEIECRERCSEMRLRGRVPCMAFSYRISVDRDEHNCFMSDVPRRDLRPGIDYIRGDGHLLFVWKEFEPQCDSGYSVGIYLDDDEDQDRYFHHEKLPPPRRPGIGHEPPRPGPSSRPHNSPGHYDPSSGGGGFDFEPRPGRPHGGGRYPPPSGFNDHRNAGRPYGTVPRPNDDDEGYYNRRPLNPDRPDPVGPSYGGQSGGGGYGGGSLYDTEDQYHFSHKYGGSTFQHFTVNGQPCRRGTRCERNKIAGFWSCEPEGGEFGSWDYCCEPQHHCGYSQGYHYPWCYVGPDQEQWRPCSENYYPYLPNPRPGRPTSDRYEEENPYGEVPRPGLLGRHWPVAYLHREAPPNATDSLATADNRRNRELNVSHEDQSSAGSEGIESKESQLRGNRNVVIVNDGGTETSHTRSGKIERITRFRGSATSGRNEESSSFSSSIIASSRGVAGNTTEKIQDNEDRELAQILRLRDSYDSDYAIRNDYNDTDSPWVPGSDTTFIKLPIISPNKTREEESFEDYFEIVNVE</sequence>
<dbReference type="InterPro" id="IPR003609">
    <property type="entry name" value="Pan_app"/>
</dbReference>
<dbReference type="PANTHER" id="PTHR47327:SF13">
    <property type="entry name" value="APPLE DOMAIN-CONTAINING PROTEIN"/>
    <property type="match status" value="1"/>
</dbReference>
<dbReference type="Gene3D" id="3.50.4.10">
    <property type="entry name" value="Hepatocyte Growth Factor"/>
    <property type="match status" value="3"/>
</dbReference>
<dbReference type="GeneID" id="107225898"/>
<evidence type="ECO:0000256" key="2">
    <source>
        <dbReference type="SAM" id="SignalP"/>
    </source>
</evidence>
<name>A0A6J0C6F6_NEOLC</name>
<keyword evidence="2" id="KW-0732">Signal</keyword>
<dbReference type="InterPro" id="IPR052774">
    <property type="entry name" value="Celegans_DevNeuronal_Protein"/>
</dbReference>
<keyword evidence="4" id="KW-1185">Reference proteome</keyword>
<feature type="domain" description="Apple" evidence="3">
    <location>
        <begin position="36"/>
        <end position="114"/>
    </location>
</feature>
<dbReference type="OrthoDB" id="5418055at2759"/>
<dbReference type="CDD" id="cd01099">
    <property type="entry name" value="PAN_AP_HGF"/>
    <property type="match status" value="3"/>
</dbReference>
<feature type="domain" description="Apple" evidence="3">
    <location>
        <begin position="610"/>
        <end position="696"/>
    </location>
</feature>
<dbReference type="SMART" id="SM00473">
    <property type="entry name" value="PAN_AP"/>
    <property type="match status" value="5"/>
</dbReference>
<protein>
    <submittedName>
        <fullName evidence="5">Uncharacterized protein LOC107225898 isoform X1</fullName>
    </submittedName>
</protein>
<evidence type="ECO:0000259" key="3">
    <source>
        <dbReference type="PROSITE" id="PS50948"/>
    </source>
</evidence>
<feature type="compositionally biased region" description="Basic and acidic residues" evidence="1">
    <location>
        <begin position="472"/>
        <end position="483"/>
    </location>
</feature>
<dbReference type="PROSITE" id="PS50948">
    <property type="entry name" value="PAN"/>
    <property type="match status" value="4"/>
</dbReference>
<dbReference type="Pfam" id="PF00024">
    <property type="entry name" value="PAN_1"/>
    <property type="match status" value="2"/>
</dbReference>
<feature type="signal peptide" evidence="2">
    <location>
        <begin position="1"/>
        <end position="22"/>
    </location>
</feature>
<feature type="region of interest" description="Disordered" evidence="1">
    <location>
        <begin position="1222"/>
        <end position="1247"/>
    </location>
</feature>
<proteinExistence type="predicted"/>
<dbReference type="Proteomes" id="UP000829291">
    <property type="component" value="Chromosome 3"/>
</dbReference>
<dbReference type="RefSeq" id="XP_015522000.2">
    <property type="nucleotide sequence ID" value="XM_015666514.2"/>
</dbReference>
<feature type="compositionally biased region" description="Low complexity" evidence="1">
    <location>
        <begin position="1286"/>
        <end position="1295"/>
    </location>
</feature>